<keyword evidence="4" id="KW-1185">Reference proteome</keyword>
<organism evidence="1 4">
    <name type="scientific">Hymenolepis diminuta</name>
    <name type="common">Rat tapeworm</name>
    <dbReference type="NCBI Taxonomy" id="6216"/>
    <lineage>
        <taxon>Eukaryota</taxon>
        <taxon>Metazoa</taxon>
        <taxon>Spiralia</taxon>
        <taxon>Lophotrochozoa</taxon>
        <taxon>Platyhelminthes</taxon>
        <taxon>Cestoda</taxon>
        <taxon>Eucestoda</taxon>
        <taxon>Cyclophyllidea</taxon>
        <taxon>Hymenolepididae</taxon>
        <taxon>Hymenolepis</taxon>
    </lineage>
</organism>
<feature type="non-terminal residue" evidence="1">
    <location>
        <position position="1"/>
    </location>
</feature>
<gene>
    <name evidence="1" type="ORF">WMSIL1_LOCUS2937</name>
    <name evidence="2" type="ORF">WMSIL1_LOCUS2938</name>
    <name evidence="3" type="ORF">WMSIL1_LOCUS7475</name>
</gene>
<proteinExistence type="predicted"/>
<reference evidence="1 4" key="1">
    <citation type="submission" date="2019-07" db="EMBL/GenBank/DDBJ databases">
        <authorList>
            <person name="Jastrzebski P J."/>
            <person name="Paukszto L."/>
            <person name="Jastrzebski P J."/>
        </authorList>
    </citation>
    <scope>NUCLEOTIDE SEQUENCE [LARGE SCALE GENOMIC DNA]</scope>
    <source>
        <strain evidence="1 4">WMS-il1</strain>
    </source>
</reference>
<evidence type="ECO:0000313" key="4">
    <source>
        <dbReference type="Proteomes" id="UP000321570"/>
    </source>
</evidence>
<evidence type="ECO:0000313" key="3">
    <source>
        <dbReference type="EMBL" id="VUZ48057.1"/>
    </source>
</evidence>
<dbReference type="AlphaFoldDB" id="A0A564Y669"/>
<accession>A0A564Y669</accession>
<dbReference type="EMBL" id="CABIJS010000088">
    <property type="protein sequence ID" value="VUZ42283.1"/>
    <property type="molecule type" value="Genomic_DNA"/>
</dbReference>
<dbReference type="EMBL" id="CABIJS010000088">
    <property type="protein sequence ID" value="VUZ42278.1"/>
    <property type="molecule type" value="Genomic_DNA"/>
</dbReference>
<protein>
    <submittedName>
        <fullName evidence="1">Uncharacterized protein</fullName>
    </submittedName>
</protein>
<evidence type="ECO:0000313" key="1">
    <source>
        <dbReference type="EMBL" id="VUZ42278.1"/>
    </source>
</evidence>
<evidence type="ECO:0000313" key="2">
    <source>
        <dbReference type="EMBL" id="VUZ42283.1"/>
    </source>
</evidence>
<sequence>SRERAPQRRFICTSDLSPPWNLKIPQTQHNNRPDCYSGRFRRPWKRLKVYPTLKRMDKQLLLADLMTFINKQQS</sequence>
<dbReference type="Proteomes" id="UP000321570">
    <property type="component" value="Unassembled WGS sequence"/>
</dbReference>
<name>A0A564Y669_HYMDI</name>
<dbReference type="EMBL" id="CABIJS010000263">
    <property type="protein sequence ID" value="VUZ48057.1"/>
    <property type="molecule type" value="Genomic_DNA"/>
</dbReference>